<proteinExistence type="predicted"/>
<evidence type="ECO:0000313" key="1">
    <source>
        <dbReference type="EMBL" id="CRZ01894.1"/>
    </source>
</evidence>
<dbReference type="AlphaFoldDB" id="A0A0H5R233"/>
<reference evidence="1" key="1">
    <citation type="submission" date="2015-04" db="EMBL/GenBank/DDBJ databases">
        <title>The genome sequence of the plant pathogenic Rhizarian Plasmodiophora brassicae reveals insights in its biotrophic life cycle and the origin of chitin synthesis.</title>
        <authorList>
            <person name="Schwelm A."/>
            <person name="Fogelqvist J."/>
            <person name="Knaust A."/>
            <person name="Julke S."/>
            <person name="Lilja T."/>
            <person name="Dhandapani V."/>
            <person name="Bonilla-Rosso G."/>
            <person name="Karlsson M."/>
            <person name="Shevchenko A."/>
            <person name="Choi S.R."/>
            <person name="Kim H.G."/>
            <person name="Park J.Y."/>
            <person name="Lim Y.P."/>
            <person name="Ludwig-Muller J."/>
            <person name="Dixelius C."/>
        </authorList>
    </citation>
    <scope>NUCLEOTIDE SEQUENCE</scope>
    <source>
        <tissue evidence="1">Potato root galls</tissue>
    </source>
</reference>
<protein>
    <submittedName>
        <fullName evidence="1">Uncharacterized protein</fullName>
    </submittedName>
</protein>
<accession>A0A0H5R233</accession>
<organism evidence="1">
    <name type="scientific">Spongospora subterranea</name>
    <dbReference type="NCBI Taxonomy" id="70186"/>
    <lineage>
        <taxon>Eukaryota</taxon>
        <taxon>Sar</taxon>
        <taxon>Rhizaria</taxon>
        <taxon>Endomyxa</taxon>
        <taxon>Phytomyxea</taxon>
        <taxon>Plasmodiophorida</taxon>
        <taxon>Plasmodiophoridae</taxon>
        <taxon>Spongospora</taxon>
    </lineage>
</organism>
<name>A0A0H5R233_9EUKA</name>
<dbReference type="EMBL" id="HACM01001452">
    <property type="protein sequence ID" value="CRZ01894.1"/>
    <property type="molecule type" value="Transcribed_RNA"/>
</dbReference>
<sequence length="170" mass="18563">MAESHLIVIGAPRAGKKYIVKQLFPAIVFERDGNSGLSVMASLNTKYYSAQLKISIFQSGQVNSVDANGCEILMLVIDQTSRSDVDITAWSRKVHAACILVVYNQPSETNESEDFGECIIPSLSKEFPDTIIEGIRISYNKCLPDITSPGLLKSDGTVEGLYRKSGIPAF</sequence>